<keyword evidence="6 14" id="KW-0349">Heme</keyword>
<dbReference type="GO" id="GO:0005886">
    <property type="term" value="C:plasma membrane"/>
    <property type="evidence" value="ECO:0007669"/>
    <property type="project" value="UniProtKB-SubCell"/>
</dbReference>
<reference evidence="15 16" key="1">
    <citation type="submission" date="2018-09" db="EMBL/GenBank/DDBJ databases">
        <title>Genomic Encyclopedia of Type Strains, Phase III (KMG-III): the genomes of soil and plant-associated and newly described type strains.</title>
        <authorList>
            <person name="Whitman W."/>
        </authorList>
    </citation>
    <scope>NUCLEOTIDE SEQUENCE [LARGE SCALE GENOMIC DNA]</scope>
    <source>
        <strain evidence="15 16">CECT 7938</strain>
    </source>
</reference>
<feature type="transmembrane region" description="Helical" evidence="14">
    <location>
        <begin position="66"/>
        <end position="88"/>
    </location>
</feature>
<evidence type="ECO:0000256" key="11">
    <source>
        <dbReference type="ARBA" id="ARBA00023004"/>
    </source>
</evidence>
<evidence type="ECO:0000256" key="14">
    <source>
        <dbReference type="HAMAP-Rule" id="MF_02239"/>
    </source>
</evidence>
<evidence type="ECO:0000256" key="12">
    <source>
        <dbReference type="ARBA" id="ARBA00023136"/>
    </source>
</evidence>
<evidence type="ECO:0000256" key="4">
    <source>
        <dbReference type="ARBA" id="ARBA00017504"/>
    </source>
</evidence>
<keyword evidence="8 14" id="KW-0479">Metal-binding</keyword>
<evidence type="ECO:0000256" key="13">
    <source>
        <dbReference type="ARBA" id="ARBA00048390"/>
    </source>
</evidence>
<dbReference type="AlphaFoldDB" id="A0A420AC89"/>
<dbReference type="PANTHER" id="PTHR40255:SF1">
    <property type="entry name" value="PROTOPORPHYRINOGEN IX OXIDASE"/>
    <property type="match status" value="1"/>
</dbReference>
<comment type="subunit">
    <text evidence="14">Homodimer.</text>
</comment>
<keyword evidence="11 14" id="KW-0408">Iron</keyword>
<keyword evidence="7 14" id="KW-0812">Transmembrane</keyword>
<comment type="caution">
    <text evidence="15">The sequence shown here is derived from an EMBL/GenBank/DDBJ whole genome shotgun (WGS) entry which is preliminary data.</text>
</comment>
<dbReference type="GO" id="GO:0006782">
    <property type="term" value="P:protoporphyrinogen IX biosynthetic process"/>
    <property type="evidence" value="ECO:0007669"/>
    <property type="project" value="UniProtKB-UniRule"/>
</dbReference>
<evidence type="ECO:0000256" key="8">
    <source>
        <dbReference type="ARBA" id="ARBA00022723"/>
    </source>
</evidence>
<evidence type="ECO:0000256" key="5">
    <source>
        <dbReference type="ARBA" id="ARBA00022475"/>
    </source>
</evidence>
<dbReference type="Pfam" id="PF03653">
    <property type="entry name" value="UPF0093"/>
    <property type="match status" value="1"/>
</dbReference>
<feature type="binding site" description="axial binding residue" evidence="14">
    <location>
        <position position="101"/>
    </location>
    <ligand>
        <name>heme</name>
        <dbReference type="ChEBI" id="CHEBI:30413"/>
    </ligand>
    <ligandPart>
        <name>Fe</name>
        <dbReference type="ChEBI" id="CHEBI:18248"/>
    </ligandPart>
</feature>
<evidence type="ECO:0000256" key="9">
    <source>
        <dbReference type="ARBA" id="ARBA00022989"/>
    </source>
</evidence>
<feature type="transmembrane region" description="Helical" evidence="14">
    <location>
        <begin position="136"/>
        <end position="154"/>
    </location>
</feature>
<evidence type="ECO:0000256" key="7">
    <source>
        <dbReference type="ARBA" id="ARBA00022692"/>
    </source>
</evidence>
<comment type="catalytic activity">
    <reaction evidence="13 14">
        <text>protoporphyrinogen IX + 3 A = protoporphyrin IX + 3 AH2</text>
        <dbReference type="Rhea" id="RHEA:62000"/>
        <dbReference type="ChEBI" id="CHEBI:13193"/>
        <dbReference type="ChEBI" id="CHEBI:17499"/>
        <dbReference type="ChEBI" id="CHEBI:57306"/>
        <dbReference type="ChEBI" id="CHEBI:57307"/>
    </reaction>
</comment>
<keyword evidence="10 14" id="KW-0560">Oxidoreductase</keyword>
<comment type="cofactor">
    <cofactor evidence="14">
        <name>heme b</name>
        <dbReference type="ChEBI" id="CHEBI:60344"/>
    </cofactor>
    <text evidence="14">Binds 1 heme b (iron(II)-protoporphyrin IX) group per subunit.</text>
</comment>
<gene>
    <name evidence="15" type="ORF">DFQ12_5686</name>
</gene>
<feature type="transmembrane region" description="Helical" evidence="14">
    <location>
        <begin position="160"/>
        <end position="178"/>
    </location>
</feature>
<keyword evidence="12 14" id="KW-0472">Membrane</keyword>
<dbReference type="GO" id="GO:0070818">
    <property type="term" value="F:protoporphyrinogen oxidase activity"/>
    <property type="evidence" value="ECO:0007669"/>
    <property type="project" value="UniProtKB-UniRule"/>
</dbReference>
<keyword evidence="9 14" id="KW-1133">Transmembrane helix</keyword>
<dbReference type="PANTHER" id="PTHR40255">
    <property type="entry name" value="UPF0093 MEMBRANE PROTEIN SLR1790"/>
    <property type="match status" value="1"/>
</dbReference>
<evidence type="ECO:0000313" key="15">
    <source>
        <dbReference type="EMBL" id="RKE42087.1"/>
    </source>
</evidence>
<dbReference type="Proteomes" id="UP000286246">
    <property type="component" value="Unassembled WGS sequence"/>
</dbReference>
<accession>A0A420AC89</accession>
<dbReference type="UniPathway" id="UPA00251">
    <property type="reaction ID" value="UER00324"/>
</dbReference>
<comment type="pathway">
    <text evidence="2 14">Porphyrin-containing compound metabolism; protoporphyrin-IX biosynthesis; protoporphyrin-IX from protoporphyrinogen-IX: step 1/1.</text>
</comment>
<proteinExistence type="inferred from homology"/>
<evidence type="ECO:0000256" key="10">
    <source>
        <dbReference type="ARBA" id="ARBA00023002"/>
    </source>
</evidence>
<feature type="binding site" description="axial binding residue" evidence="14">
    <location>
        <position position="20"/>
    </location>
    <ligand>
        <name>heme</name>
        <dbReference type="ChEBI" id="CHEBI:30413"/>
    </ligand>
    <ligandPart>
        <name>Fe</name>
        <dbReference type="ChEBI" id="CHEBI:18248"/>
    </ligandPart>
</feature>
<keyword evidence="16" id="KW-1185">Reference proteome</keyword>
<sequence>MPLTFLIFVPMVYLYAKAVHIIFVVCWMAGLFYIVRLFIYHTEAKSKSAEEYGVLHKQFILMESKLWWIITTPAMYLTILAALVMLYINPGLLTMGWMHVKLTFVLGLILYHFACQRIMFQLKGESSTWSSTKLRLWNELATVLLFAIVFTVVLKSALNWIFGVLGLLILSVSLMMAVKLYKKIRNKNNADKTLNS</sequence>
<comment type="function">
    <text evidence="14">Catalyzes the oxidation of protoporphyrinogen IX to protoporphyrin IX.</text>
</comment>
<keyword evidence="5 14" id="KW-1003">Cell membrane</keyword>
<evidence type="ECO:0000256" key="2">
    <source>
        <dbReference type="ARBA" id="ARBA00005073"/>
    </source>
</evidence>
<evidence type="ECO:0000256" key="1">
    <source>
        <dbReference type="ARBA" id="ARBA00004651"/>
    </source>
</evidence>
<dbReference type="EMBL" id="RAPY01000009">
    <property type="protein sequence ID" value="RKE42087.1"/>
    <property type="molecule type" value="Genomic_DNA"/>
</dbReference>
<dbReference type="HAMAP" id="MF_02239">
    <property type="entry name" value="HemJ"/>
    <property type="match status" value="1"/>
</dbReference>
<evidence type="ECO:0000256" key="3">
    <source>
        <dbReference type="ARBA" id="ARBA00006501"/>
    </source>
</evidence>
<dbReference type="GO" id="GO:0046872">
    <property type="term" value="F:metal ion binding"/>
    <property type="evidence" value="ECO:0007669"/>
    <property type="project" value="UniProtKB-KW"/>
</dbReference>
<feature type="transmembrane region" description="Helical" evidence="14">
    <location>
        <begin position="94"/>
        <end position="115"/>
    </location>
</feature>
<dbReference type="InterPro" id="IPR005265">
    <property type="entry name" value="HemJ-like"/>
</dbReference>
<protein>
    <recommendedName>
        <fullName evidence="4 14">Protoporphyrinogen IX oxidase</fullName>
        <shortName evidence="14">PPO</shortName>
        <ecNumber evidence="14">1.3.99.-</ecNumber>
    </recommendedName>
</protein>
<name>A0A420AC89_SPHD1</name>
<evidence type="ECO:0000256" key="6">
    <source>
        <dbReference type="ARBA" id="ARBA00022617"/>
    </source>
</evidence>
<organism evidence="15 16">
    <name type="scientific">Sphingobacterium detergens</name>
    <dbReference type="NCBI Taxonomy" id="1145106"/>
    <lineage>
        <taxon>Bacteria</taxon>
        <taxon>Pseudomonadati</taxon>
        <taxon>Bacteroidota</taxon>
        <taxon>Sphingobacteriia</taxon>
        <taxon>Sphingobacteriales</taxon>
        <taxon>Sphingobacteriaceae</taxon>
        <taxon>Sphingobacterium</taxon>
    </lineage>
</organism>
<comment type="subcellular location">
    <subcellularLocation>
        <location evidence="1 14">Cell membrane</location>
        <topology evidence="1 14">Multi-pass membrane protein</topology>
    </subcellularLocation>
</comment>
<comment type="similarity">
    <text evidence="3 14">Belongs to the HemJ family.</text>
</comment>
<feature type="transmembrane region" description="Helical" evidence="14">
    <location>
        <begin position="12"/>
        <end position="39"/>
    </location>
</feature>
<evidence type="ECO:0000313" key="16">
    <source>
        <dbReference type="Proteomes" id="UP000286246"/>
    </source>
</evidence>
<dbReference type="EC" id="1.3.99.-" evidence="14"/>